<dbReference type="EC" id="3.1.4.46" evidence="2"/>
<evidence type="ECO:0000256" key="3">
    <source>
        <dbReference type="ARBA" id="ARBA00022729"/>
    </source>
</evidence>
<evidence type="ECO:0000256" key="1">
    <source>
        <dbReference type="ARBA" id="ARBA00007277"/>
    </source>
</evidence>
<sequence>MGRIRRSIAAGVAISAVATVAVAGRFGVAEADGRDGARPLVIAHRGASAHRPEHTLSGYRLAIETGADYIEPDLVQTKDGVLVDRHENALSQTTDVASHPEFAARKTTKSIDGVPVTDWFSEDFTFAELRTLRAIERIPGIRPDNQAFDGQDVIPSLEEVIDLAQEHGVGVYPETKHPTYFASIGLPFDEPLLKTLAAKGLDRRGSKVFVQSFEPGILERLRKRTKAHLVLLVNGSGRPYDFTASGDPRTYADLVAKKGLEWVATFADGIGPSTSWIIPVDASGKTLPATTLVKDAHRANLTVHPWTFRPENTFLPVNYRLGDPASPVYARAQGDAAGWLRALLATGIDGIFSDDPALAVAVRSTL</sequence>
<evidence type="ECO:0000313" key="9">
    <source>
        <dbReference type="EMBL" id="GAA3209000.1"/>
    </source>
</evidence>
<protein>
    <recommendedName>
        <fullName evidence="2">glycerophosphodiester phosphodiesterase</fullName>
        <ecNumber evidence="2">3.1.4.46</ecNumber>
    </recommendedName>
</protein>
<reference evidence="10" key="1">
    <citation type="journal article" date="2019" name="Int. J. Syst. Evol. Microbiol.">
        <title>The Global Catalogue of Microorganisms (GCM) 10K type strain sequencing project: providing services to taxonomists for standard genome sequencing and annotation.</title>
        <authorList>
            <consortium name="The Broad Institute Genomics Platform"/>
            <consortium name="The Broad Institute Genome Sequencing Center for Infectious Disease"/>
            <person name="Wu L."/>
            <person name="Ma J."/>
        </authorList>
    </citation>
    <scope>NUCLEOTIDE SEQUENCE [LARGE SCALE GENOMIC DNA]</scope>
    <source>
        <strain evidence="10">JCM 9377</strain>
    </source>
</reference>
<dbReference type="CDD" id="cd08602">
    <property type="entry name" value="GDPD_ScGlpQ1_like"/>
    <property type="match status" value="1"/>
</dbReference>
<dbReference type="InterPro" id="IPR030395">
    <property type="entry name" value="GP_PDE_dom"/>
</dbReference>
<dbReference type="PROSITE" id="PS51704">
    <property type="entry name" value="GP_PDE"/>
    <property type="match status" value="1"/>
</dbReference>
<accession>A0ABP6Q8G6</accession>
<comment type="similarity">
    <text evidence="1">Belongs to the glycerophosphoryl diester phosphodiesterase family.</text>
</comment>
<comment type="catalytic activity">
    <reaction evidence="6">
        <text>a sn-glycero-3-phosphodiester + H2O = an alcohol + sn-glycerol 3-phosphate + H(+)</text>
        <dbReference type="Rhea" id="RHEA:12969"/>
        <dbReference type="ChEBI" id="CHEBI:15377"/>
        <dbReference type="ChEBI" id="CHEBI:15378"/>
        <dbReference type="ChEBI" id="CHEBI:30879"/>
        <dbReference type="ChEBI" id="CHEBI:57597"/>
        <dbReference type="ChEBI" id="CHEBI:83408"/>
        <dbReference type="EC" id="3.1.4.46"/>
    </reaction>
</comment>
<gene>
    <name evidence="9" type="ORF">GCM10010468_26230</name>
</gene>
<keyword evidence="5" id="KW-0378">Hydrolase</keyword>
<evidence type="ECO:0000256" key="6">
    <source>
        <dbReference type="ARBA" id="ARBA00047512"/>
    </source>
</evidence>
<evidence type="ECO:0000313" key="10">
    <source>
        <dbReference type="Proteomes" id="UP001501237"/>
    </source>
</evidence>
<feature type="signal peptide" evidence="7">
    <location>
        <begin position="1"/>
        <end position="23"/>
    </location>
</feature>
<proteinExistence type="inferred from homology"/>
<dbReference type="PANTHER" id="PTHR43620">
    <property type="entry name" value="GLYCEROPHOSPHORYL DIESTER PHOSPHODIESTERASE"/>
    <property type="match status" value="1"/>
</dbReference>
<evidence type="ECO:0000256" key="5">
    <source>
        <dbReference type="ARBA" id="ARBA00022801"/>
    </source>
</evidence>
<dbReference type="SUPFAM" id="SSF51695">
    <property type="entry name" value="PLC-like phosphodiesterases"/>
    <property type="match status" value="1"/>
</dbReference>
<feature type="domain" description="GP-PDE" evidence="8">
    <location>
        <begin position="39"/>
        <end position="344"/>
    </location>
</feature>
<dbReference type="PANTHER" id="PTHR43620:SF7">
    <property type="entry name" value="GLYCEROPHOSPHODIESTER PHOSPHODIESTERASE GDPD5-RELATED"/>
    <property type="match status" value="1"/>
</dbReference>
<name>A0ABP6Q8G6_9ACTN</name>
<evidence type="ECO:0000256" key="4">
    <source>
        <dbReference type="ARBA" id="ARBA00022798"/>
    </source>
</evidence>
<comment type="caution">
    <text evidence="9">The sequence shown here is derived from an EMBL/GenBank/DDBJ whole genome shotgun (WGS) entry which is preliminary data.</text>
</comment>
<evidence type="ECO:0000256" key="2">
    <source>
        <dbReference type="ARBA" id="ARBA00012247"/>
    </source>
</evidence>
<dbReference type="InterPro" id="IPR017946">
    <property type="entry name" value="PLC-like_Pdiesterase_TIM-brl"/>
</dbReference>
<feature type="chain" id="PRO_5047519321" description="glycerophosphodiester phosphodiesterase" evidence="7">
    <location>
        <begin position="24"/>
        <end position="366"/>
    </location>
</feature>
<evidence type="ECO:0000259" key="8">
    <source>
        <dbReference type="PROSITE" id="PS51704"/>
    </source>
</evidence>
<evidence type="ECO:0000256" key="7">
    <source>
        <dbReference type="SAM" id="SignalP"/>
    </source>
</evidence>
<organism evidence="9 10">
    <name type="scientific">Actinocorallia longicatena</name>
    <dbReference type="NCBI Taxonomy" id="111803"/>
    <lineage>
        <taxon>Bacteria</taxon>
        <taxon>Bacillati</taxon>
        <taxon>Actinomycetota</taxon>
        <taxon>Actinomycetes</taxon>
        <taxon>Streptosporangiales</taxon>
        <taxon>Thermomonosporaceae</taxon>
        <taxon>Actinocorallia</taxon>
    </lineage>
</organism>
<keyword evidence="10" id="KW-1185">Reference proteome</keyword>
<keyword evidence="4" id="KW-0319">Glycerol metabolism</keyword>
<dbReference type="Gene3D" id="3.20.20.190">
    <property type="entry name" value="Phosphatidylinositol (PI) phosphodiesterase"/>
    <property type="match status" value="1"/>
</dbReference>
<dbReference type="EMBL" id="BAAAUV010000005">
    <property type="protein sequence ID" value="GAA3209000.1"/>
    <property type="molecule type" value="Genomic_DNA"/>
</dbReference>
<dbReference type="Pfam" id="PF03009">
    <property type="entry name" value="GDPD"/>
    <property type="match status" value="1"/>
</dbReference>
<dbReference type="RefSeq" id="WP_344826938.1">
    <property type="nucleotide sequence ID" value="NZ_BAAAUV010000005.1"/>
</dbReference>
<keyword evidence="3 7" id="KW-0732">Signal</keyword>
<dbReference type="Proteomes" id="UP001501237">
    <property type="component" value="Unassembled WGS sequence"/>
</dbReference>